<name>A0ACC0FU97_9ERIC</name>
<evidence type="ECO:0000313" key="2">
    <source>
        <dbReference type="Proteomes" id="UP001060215"/>
    </source>
</evidence>
<accession>A0ACC0FU97</accession>
<protein>
    <submittedName>
        <fullName evidence="1">Uncharacterized protein</fullName>
    </submittedName>
</protein>
<dbReference type="Proteomes" id="UP001060215">
    <property type="component" value="Chromosome 13"/>
</dbReference>
<reference evidence="1 2" key="1">
    <citation type="journal article" date="2022" name="Plant J.">
        <title>Chromosome-level genome of Camellia lanceoleosa provides a valuable resource for understanding genome evolution and self-incompatibility.</title>
        <authorList>
            <person name="Gong W."/>
            <person name="Xiao S."/>
            <person name="Wang L."/>
            <person name="Liao Z."/>
            <person name="Chang Y."/>
            <person name="Mo W."/>
            <person name="Hu G."/>
            <person name="Li W."/>
            <person name="Zhao G."/>
            <person name="Zhu H."/>
            <person name="Hu X."/>
            <person name="Ji K."/>
            <person name="Xiang X."/>
            <person name="Song Q."/>
            <person name="Yuan D."/>
            <person name="Jin S."/>
            <person name="Zhang L."/>
        </authorList>
    </citation>
    <scope>NUCLEOTIDE SEQUENCE [LARGE SCALE GENOMIC DNA]</scope>
    <source>
        <strain evidence="1">SQ_2022a</strain>
    </source>
</reference>
<gene>
    <name evidence="1" type="ORF">LOK49_LG12G00802</name>
</gene>
<keyword evidence="2" id="KW-1185">Reference proteome</keyword>
<proteinExistence type="predicted"/>
<dbReference type="EMBL" id="CM045770">
    <property type="protein sequence ID" value="KAI7992330.1"/>
    <property type="molecule type" value="Genomic_DNA"/>
</dbReference>
<organism evidence="1 2">
    <name type="scientific">Camellia lanceoleosa</name>
    <dbReference type="NCBI Taxonomy" id="1840588"/>
    <lineage>
        <taxon>Eukaryota</taxon>
        <taxon>Viridiplantae</taxon>
        <taxon>Streptophyta</taxon>
        <taxon>Embryophyta</taxon>
        <taxon>Tracheophyta</taxon>
        <taxon>Spermatophyta</taxon>
        <taxon>Magnoliopsida</taxon>
        <taxon>eudicotyledons</taxon>
        <taxon>Gunneridae</taxon>
        <taxon>Pentapetalae</taxon>
        <taxon>asterids</taxon>
        <taxon>Ericales</taxon>
        <taxon>Theaceae</taxon>
        <taxon>Camellia</taxon>
    </lineage>
</organism>
<evidence type="ECO:0000313" key="1">
    <source>
        <dbReference type="EMBL" id="KAI7992330.1"/>
    </source>
</evidence>
<sequence length="128" mass="15224">MARHYNSSYYDYLQYFSLPIHLYFLLAVVFLILGFTWYINYESKFQDLLYQLKLIFILTPIVLLLVVHWLSSEDRHRVPFSISLPEKDSLHRAGGSAWGVAALLVFLLYMISYQSKLHESWFPLLSRR</sequence>
<comment type="caution">
    <text evidence="1">The sequence shown here is derived from an EMBL/GenBank/DDBJ whole genome shotgun (WGS) entry which is preliminary data.</text>
</comment>